<proteinExistence type="predicted"/>
<dbReference type="STRING" id="1121003.SAMN03080618_03294"/>
<keyword evidence="2" id="KW-1185">Reference proteome</keyword>
<reference evidence="2" key="1">
    <citation type="submission" date="2016-10" db="EMBL/GenBank/DDBJ databases">
        <authorList>
            <person name="Varghese N."/>
            <person name="Submissions S."/>
        </authorList>
    </citation>
    <scope>NUCLEOTIDE SEQUENCE [LARGE SCALE GENOMIC DNA]</scope>
    <source>
        <strain evidence="2">DSM 21857</strain>
    </source>
</reference>
<sequence length="64" mass="6834">MNSRAYSRSPAGWLPWLVVPGLLLIFAGANAHLIYVAFQSEPDCVVHLKSAGEGTAYRAAKSAC</sequence>
<evidence type="ECO:0000313" key="2">
    <source>
        <dbReference type="Proteomes" id="UP000242763"/>
    </source>
</evidence>
<gene>
    <name evidence="1" type="ORF">SAMN03080618_03294</name>
</gene>
<protein>
    <submittedName>
        <fullName evidence="1">Uncharacterized protein</fullName>
    </submittedName>
</protein>
<dbReference type="AlphaFoldDB" id="A0A1I3S946"/>
<dbReference type="EMBL" id="FORF01000028">
    <property type="protein sequence ID" value="SFJ55215.1"/>
    <property type="molecule type" value="Genomic_DNA"/>
</dbReference>
<evidence type="ECO:0000313" key="1">
    <source>
        <dbReference type="EMBL" id="SFJ55215.1"/>
    </source>
</evidence>
<organism evidence="1 2">
    <name type="scientific">Aquamicrobium aerolatum DSM 21857</name>
    <dbReference type="NCBI Taxonomy" id="1121003"/>
    <lineage>
        <taxon>Bacteria</taxon>
        <taxon>Pseudomonadati</taxon>
        <taxon>Pseudomonadota</taxon>
        <taxon>Alphaproteobacteria</taxon>
        <taxon>Hyphomicrobiales</taxon>
        <taxon>Phyllobacteriaceae</taxon>
        <taxon>Aerobium</taxon>
    </lineage>
</organism>
<dbReference type="OrthoDB" id="7597200at2"/>
<dbReference type="Proteomes" id="UP000242763">
    <property type="component" value="Unassembled WGS sequence"/>
</dbReference>
<accession>A0A1I3S946</accession>
<name>A0A1I3S946_9HYPH</name>